<keyword evidence="2" id="KW-1185">Reference proteome</keyword>
<name>A0A4Q0P482_9FLAO</name>
<comment type="caution">
    <text evidence="1">The sequence shown here is derived from an EMBL/GenBank/DDBJ whole genome shotgun (WGS) entry which is preliminary data.</text>
</comment>
<protein>
    <recommendedName>
        <fullName evidence="3">YjzC-like protein</fullName>
    </recommendedName>
</protein>
<accession>A0A4Q0P482</accession>
<evidence type="ECO:0000313" key="2">
    <source>
        <dbReference type="Proteomes" id="UP000289859"/>
    </source>
</evidence>
<evidence type="ECO:0000313" key="1">
    <source>
        <dbReference type="EMBL" id="RXG20359.1"/>
    </source>
</evidence>
<reference evidence="1 2" key="1">
    <citation type="submission" date="2018-07" db="EMBL/GenBank/DDBJ databases">
        <title>Leeuwenhoekiella genomics.</title>
        <authorList>
            <person name="Tahon G."/>
            <person name="Willems A."/>
        </authorList>
    </citation>
    <scope>NUCLEOTIDE SEQUENCE [LARGE SCALE GENOMIC DNA]</scope>
    <source>
        <strain evidence="1 2">LMG 29608</strain>
    </source>
</reference>
<sequence>MKKPIGTIAKTGEKCPESGVWKVTSLPTTTAPISKGNTMPPYNNKGVNWKLIQHA</sequence>
<dbReference type="RefSeq" id="WP_164918307.1">
    <property type="nucleotide sequence ID" value="NZ_JBHUOO010000016.1"/>
</dbReference>
<evidence type="ECO:0008006" key="3">
    <source>
        <dbReference type="Google" id="ProtNLM"/>
    </source>
</evidence>
<organism evidence="1 2">
    <name type="scientific">Leeuwenhoekiella polynyae</name>
    <dbReference type="NCBI Taxonomy" id="1550906"/>
    <lineage>
        <taxon>Bacteria</taxon>
        <taxon>Pseudomonadati</taxon>
        <taxon>Bacteroidota</taxon>
        <taxon>Flavobacteriia</taxon>
        <taxon>Flavobacteriales</taxon>
        <taxon>Flavobacteriaceae</taxon>
        <taxon>Leeuwenhoekiella</taxon>
    </lineage>
</organism>
<gene>
    <name evidence="1" type="ORF">DSM02_2530</name>
</gene>
<dbReference type="AlphaFoldDB" id="A0A4Q0P482"/>
<dbReference type="Proteomes" id="UP000289859">
    <property type="component" value="Unassembled WGS sequence"/>
</dbReference>
<dbReference type="EMBL" id="QOVK01000011">
    <property type="protein sequence ID" value="RXG20359.1"/>
    <property type="molecule type" value="Genomic_DNA"/>
</dbReference>
<proteinExistence type="predicted"/>